<name>A0A8H6VJB3_9PEZI</name>
<protein>
    <submittedName>
        <fullName evidence="2">Uncharacterized protein</fullName>
    </submittedName>
</protein>
<evidence type="ECO:0000313" key="2">
    <source>
        <dbReference type="EMBL" id="KAF7190109.1"/>
    </source>
</evidence>
<reference evidence="2" key="1">
    <citation type="submission" date="2020-04" db="EMBL/GenBank/DDBJ databases">
        <title>Draft genome resource of the tomato pathogen Pseudocercospora fuligena.</title>
        <authorList>
            <person name="Zaccaron A."/>
        </authorList>
    </citation>
    <scope>NUCLEOTIDE SEQUENCE</scope>
    <source>
        <strain evidence="2">PF001</strain>
    </source>
</reference>
<accession>A0A8H6VJB3</accession>
<dbReference type="Proteomes" id="UP000660729">
    <property type="component" value="Unassembled WGS sequence"/>
</dbReference>
<sequence length="547" mass="62280">MTSMLERPPKSAASKQAYEMEKTMLYHRIIDSNYRSAFHISEIVFNETTPAERNAIIYEPRVEKPKTLSGKGPLPRDRVTQWPAAPKLAKVLPQARMRWVEYLRDRQLRDIDVVFQGNSTQCRGRLTMMKEKMSRAGGRPYHMHKYDESTRTMCFSIVIAHDALNGLSTPEMIEDFQMQIIDNIDPDLSNGTTEASTTPAGTTPVQQNGVAMSAKRRGKQVKFCDPPTQSWYPIPSSEMKQPEWSQSDVDFTREYSDNHVTDDDWWLRDLLVRTQMIADWQENRTPRRLAMAFGDDPTTLAPIDPEVMPGLCDTYGANVSQAKREEQNIQLLRVLFTEFVYSKAKYERAEQSYRSDRSRYRRVRAHPQASAHPNFITCWLYCHDFHDIKLDHDSLEKRFHTACKDVPRHLIHNDQIKDAALLAELREVHQIKVVATPFPGNNTIVNGKIFLPCYAELAGENAKGARESPEQQEHDQEHDHTPDPPQELFVTLSSPDASAHSTLKTVATASGVQQKTWSPLGLIRQVLYGMLKLPSLFSVGNGSPAAA</sequence>
<dbReference type="OrthoDB" id="10375153at2759"/>
<proteinExistence type="predicted"/>
<feature type="compositionally biased region" description="Basic and acidic residues" evidence="1">
    <location>
        <begin position="463"/>
        <end position="482"/>
    </location>
</feature>
<gene>
    <name evidence="2" type="ORF">HII31_08440</name>
</gene>
<evidence type="ECO:0000256" key="1">
    <source>
        <dbReference type="SAM" id="MobiDB-lite"/>
    </source>
</evidence>
<comment type="caution">
    <text evidence="2">The sequence shown here is derived from an EMBL/GenBank/DDBJ whole genome shotgun (WGS) entry which is preliminary data.</text>
</comment>
<keyword evidence="3" id="KW-1185">Reference proteome</keyword>
<feature type="region of interest" description="Disordered" evidence="1">
    <location>
        <begin position="188"/>
        <end position="245"/>
    </location>
</feature>
<dbReference type="AlphaFoldDB" id="A0A8H6VJB3"/>
<dbReference type="EMBL" id="JABCIY010000175">
    <property type="protein sequence ID" value="KAF7190109.1"/>
    <property type="molecule type" value="Genomic_DNA"/>
</dbReference>
<feature type="region of interest" description="Disordered" evidence="1">
    <location>
        <begin position="461"/>
        <end position="488"/>
    </location>
</feature>
<organism evidence="2 3">
    <name type="scientific">Pseudocercospora fuligena</name>
    <dbReference type="NCBI Taxonomy" id="685502"/>
    <lineage>
        <taxon>Eukaryota</taxon>
        <taxon>Fungi</taxon>
        <taxon>Dikarya</taxon>
        <taxon>Ascomycota</taxon>
        <taxon>Pezizomycotina</taxon>
        <taxon>Dothideomycetes</taxon>
        <taxon>Dothideomycetidae</taxon>
        <taxon>Mycosphaerellales</taxon>
        <taxon>Mycosphaerellaceae</taxon>
        <taxon>Pseudocercospora</taxon>
    </lineage>
</organism>
<feature type="compositionally biased region" description="Low complexity" evidence="1">
    <location>
        <begin position="191"/>
        <end position="204"/>
    </location>
</feature>
<evidence type="ECO:0000313" key="3">
    <source>
        <dbReference type="Proteomes" id="UP000660729"/>
    </source>
</evidence>